<feature type="transmembrane region" description="Helical" evidence="1">
    <location>
        <begin position="131"/>
        <end position="149"/>
    </location>
</feature>
<dbReference type="EMBL" id="CP016616">
    <property type="protein sequence ID" value="ANY78804.1"/>
    <property type="molecule type" value="Genomic_DNA"/>
</dbReference>
<keyword evidence="1" id="KW-0812">Transmembrane</keyword>
<accession>A0A1B2EFP8</accession>
<dbReference type="Pfam" id="PF06532">
    <property type="entry name" value="NrsF"/>
    <property type="match status" value="1"/>
</dbReference>
<gene>
    <name evidence="2" type="ORF">BB934_11695</name>
</gene>
<name>A0A1B2EFP8_9HYPH</name>
<dbReference type="OrthoDB" id="9816468at2"/>
<proteinExistence type="predicted"/>
<keyword evidence="1" id="KW-1133">Transmembrane helix</keyword>
<feature type="transmembrane region" description="Helical" evidence="1">
    <location>
        <begin position="158"/>
        <end position="179"/>
    </location>
</feature>
<dbReference type="InterPro" id="IPR009495">
    <property type="entry name" value="NrsF"/>
</dbReference>
<dbReference type="AlphaFoldDB" id="A0A1B2EFP8"/>
<protein>
    <recommendedName>
        <fullName evidence="3">DUF1109 domain-containing protein</fullName>
    </recommendedName>
</protein>
<dbReference type="KEGG" id="moc:BB934_11695"/>
<organism evidence="2">
    <name type="scientific">Microvirga ossetica</name>
    <dbReference type="NCBI Taxonomy" id="1882682"/>
    <lineage>
        <taxon>Bacteria</taxon>
        <taxon>Pseudomonadati</taxon>
        <taxon>Pseudomonadota</taxon>
        <taxon>Alphaproteobacteria</taxon>
        <taxon>Hyphomicrobiales</taxon>
        <taxon>Methylobacteriaceae</taxon>
        <taxon>Microvirga</taxon>
    </lineage>
</organism>
<feature type="transmembrane region" description="Helical" evidence="1">
    <location>
        <begin position="25"/>
        <end position="48"/>
    </location>
</feature>
<evidence type="ECO:0000313" key="2">
    <source>
        <dbReference type="EMBL" id="ANY78804.1"/>
    </source>
</evidence>
<feature type="transmembrane region" description="Helical" evidence="1">
    <location>
        <begin position="185"/>
        <end position="211"/>
    </location>
</feature>
<keyword evidence="1" id="KW-0472">Membrane</keyword>
<evidence type="ECO:0000256" key="1">
    <source>
        <dbReference type="SAM" id="Phobius"/>
    </source>
</evidence>
<dbReference type="RefSeq" id="WP_099509808.1">
    <property type="nucleotide sequence ID" value="NZ_CP016616.1"/>
</dbReference>
<evidence type="ECO:0008006" key="3">
    <source>
        <dbReference type="Google" id="ProtNLM"/>
    </source>
</evidence>
<sequence>MKTEHLIRALTMDLSGRAPVKHRHAAAWLIVALLLSSMLVGAVIVLFLAPSPHLAHGPNLTTAVTLAAALALAACAFRLSLLMQKPEAEIGFGTLAWPILLLLTGVAIELILHPASTWTRRLLGEDPLGCFLLVSGLSLPILIAAMGVLKRGAPTQPGLLGAMAGLLAAGVTSMLYVLHCPEPSLLYIAAWHVPAILMVSAVGAKLGGWWLRW</sequence>
<reference evidence="2" key="1">
    <citation type="submission" date="2016-07" db="EMBL/GenBank/DDBJ databases">
        <title>Microvirga ossetica sp. nov. a new species of rhizobia isolated from root nodules of the legume species Vicia alpestris Steven originated from North Ossetia region in the Caucasus.</title>
        <authorList>
            <person name="Safronova V.I."/>
            <person name="Kuznetsova I.G."/>
            <person name="Sazanova A.L."/>
            <person name="Belimov A."/>
            <person name="Andronov E."/>
            <person name="Osledkin Y.S."/>
            <person name="Onishchuk O.P."/>
            <person name="Kurchak O.N."/>
            <person name="Shaposhnikov A.I."/>
            <person name="Willems A."/>
            <person name="Tikhonovich I.A."/>
        </authorList>
    </citation>
    <scope>NUCLEOTIDE SEQUENCE [LARGE SCALE GENOMIC DNA]</scope>
    <source>
        <strain evidence="2">V5/3M</strain>
    </source>
</reference>
<feature type="transmembrane region" description="Helical" evidence="1">
    <location>
        <begin position="60"/>
        <end position="79"/>
    </location>
</feature>
<feature type="transmembrane region" description="Helical" evidence="1">
    <location>
        <begin position="91"/>
        <end position="111"/>
    </location>
</feature>